<feature type="compositionally biased region" description="Polar residues" evidence="1">
    <location>
        <begin position="1"/>
        <end position="20"/>
    </location>
</feature>
<reference evidence="2 3" key="1">
    <citation type="submission" date="2019-05" db="EMBL/GenBank/DDBJ databases">
        <title>Another draft genome of Portunus trituberculatus and its Hox gene families provides insights of decapod evolution.</title>
        <authorList>
            <person name="Jeong J.-H."/>
            <person name="Song I."/>
            <person name="Kim S."/>
            <person name="Choi T."/>
            <person name="Kim D."/>
            <person name="Ryu S."/>
            <person name="Kim W."/>
        </authorList>
    </citation>
    <scope>NUCLEOTIDE SEQUENCE [LARGE SCALE GENOMIC DNA]</scope>
    <source>
        <tissue evidence="2">Muscle</tissue>
    </source>
</reference>
<feature type="region of interest" description="Disordered" evidence="1">
    <location>
        <begin position="41"/>
        <end position="70"/>
    </location>
</feature>
<accession>A0A5B7D370</accession>
<protein>
    <submittedName>
        <fullName evidence="2">Uncharacterized protein</fullName>
    </submittedName>
</protein>
<dbReference type="AlphaFoldDB" id="A0A5B7D370"/>
<evidence type="ECO:0000256" key="1">
    <source>
        <dbReference type="SAM" id="MobiDB-lite"/>
    </source>
</evidence>
<evidence type="ECO:0000313" key="2">
    <source>
        <dbReference type="EMBL" id="MPC14193.1"/>
    </source>
</evidence>
<sequence length="133" mass="14715">MQRQMLQSSVFHTEPSSQPLLRTHKTCRSPGMHAIRVQKELLPSSEHPHQLQSTSQREPGTHIASSGKLSKGPATAVSLVEWQQHSQFKQAISVQAPFPPRQVHQLHSTRHREPSLHSALSTCTSTICCSGPS</sequence>
<evidence type="ECO:0000313" key="3">
    <source>
        <dbReference type="Proteomes" id="UP000324222"/>
    </source>
</evidence>
<dbReference type="EMBL" id="VSRR010000334">
    <property type="protein sequence ID" value="MPC14193.1"/>
    <property type="molecule type" value="Genomic_DNA"/>
</dbReference>
<dbReference type="Proteomes" id="UP000324222">
    <property type="component" value="Unassembled WGS sequence"/>
</dbReference>
<feature type="region of interest" description="Disordered" evidence="1">
    <location>
        <begin position="1"/>
        <end position="24"/>
    </location>
</feature>
<proteinExistence type="predicted"/>
<organism evidence="2 3">
    <name type="scientific">Portunus trituberculatus</name>
    <name type="common">Swimming crab</name>
    <name type="synonym">Neptunus trituberculatus</name>
    <dbReference type="NCBI Taxonomy" id="210409"/>
    <lineage>
        <taxon>Eukaryota</taxon>
        <taxon>Metazoa</taxon>
        <taxon>Ecdysozoa</taxon>
        <taxon>Arthropoda</taxon>
        <taxon>Crustacea</taxon>
        <taxon>Multicrustacea</taxon>
        <taxon>Malacostraca</taxon>
        <taxon>Eumalacostraca</taxon>
        <taxon>Eucarida</taxon>
        <taxon>Decapoda</taxon>
        <taxon>Pleocyemata</taxon>
        <taxon>Brachyura</taxon>
        <taxon>Eubrachyura</taxon>
        <taxon>Portunoidea</taxon>
        <taxon>Portunidae</taxon>
        <taxon>Portuninae</taxon>
        <taxon>Portunus</taxon>
    </lineage>
</organism>
<comment type="caution">
    <text evidence="2">The sequence shown here is derived from an EMBL/GenBank/DDBJ whole genome shotgun (WGS) entry which is preliminary data.</text>
</comment>
<gene>
    <name evidence="2" type="ORF">E2C01_006952</name>
</gene>
<name>A0A5B7D370_PORTR</name>
<keyword evidence="3" id="KW-1185">Reference proteome</keyword>
<feature type="compositionally biased region" description="Polar residues" evidence="1">
    <location>
        <begin position="50"/>
        <end position="68"/>
    </location>
</feature>